<dbReference type="GO" id="GO:0004097">
    <property type="term" value="F:catechol oxidase activity"/>
    <property type="evidence" value="ECO:0007669"/>
    <property type="project" value="InterPro"/>
</dbReference>
<dbReference type="EMBL" id="PKPP01001523">
    <property type="protein sequence ID" value="PWA81999.1"/>
    <property type="molecule type" value="Genomic_DNA"/>
</dbReference>
<dbReference type="InterPro" id="IPR005199">
    <property type="entry name" value="Glyco_hydro_79"/>
</dbReference>
<dbReference type="PANTHER" id="PTHR14363">
    <property type="entry name" value="HEPARANASE-RELATED"/>
    <property type="match status" value="1"/>
</dbReference>
<keyword evidence="1" id="KW-0378">Hydrolase</keyword>
<dbReference type="PANTHER" id="PTHR14363:SF17">
    <property type="entry name" value="HEPARANASE-LIKE PROTEIN 3"/>
    <property type="match status" value="1"/>
</dbReference>
<organism evidence="1 2">
    <name type="scientific">Artemisia annua</name>
    <name type="common">Sweet wormwood</name>
    <dbReference type="NCBI Taxonomy" id="35608"/>
    <lineage>
        <taxon>Eukaryota</taxon>
        <taxon>Viridiplantae</taxon>
        <taxon>Streptophyta</taxon>
        <taxon>Embryophyta</taxon>
        <taxon>Tracheophyta</taxon>
        <taxon>Spermatophyta</taxon>
        <taxon>Magnoliopsida</taxon>
        <taxon>eudicotyledons</taxon>
        <taxon>Gunneridae</taxon>
        <taxon>Pentapetalae</taxon>
        <taxon>asterids</taxon>
        <taxon>campanulids</taxon>
        <taxon>Asterales</taxon>
        <taxon>Asteraceae</taxon>
        <taxon>Asteroideae</taxon>
        <taxon>Anthemideae</taxon>
        <taxon>Artemisiinae</taxon>
        <taxon>Artemisia</taxon>
    </lineage>
</organism>
<reference evidence="1 2" key="1">
    <citation type="journal article" date="2018" name="Mol. Plant">
        <title>The genome of Artemisia annua provides insight into the evolution of Asteraceae family and artemisinin biosynthesis.</title>
        <authorList>
            <person name="Shen Q."/>
            <person name="Zhang L."/>
            <person name="Liao Z."/>
            <person name="Wang S."/>
            <person name="Yan T."/>
            <person name="Shi P."/>
            <person name="Liu M."/>
            <person name="Fu X."/>
            <person name="Pan Q."/>
            <person name="Wang Y."/>
            <person name="Lv Z."/>
            <person name="Lu X."/>
            <person name="Zhang F."/>
            <person name="Jiang W."/>
            <person name="Ma Y."/>
            <person name="Chen M."/>
            <person name="Hao X."/>
            <person name="Li L."/>
            <person name="Tang Y."/>
            <person name="Lv G."/>
            <person name="Zhou Y."/>
            <person name="Sun X."/>
            <person name="Brodelius P.E."/>
            <person name="Rose J.K.C."/>
            <person name="Tang K."/>
        </authorList>
    </citation>
    <scope>NUCLEOTIDE SEQUENCE [LARGE SCALE GENOMIC DNA]</scope>
    <source>
        <strain evidence="2">cv. Huhao1</strain>
        <tissue evidence="1">Leaf</tissue>
    </source>
</reference>
<sequence>MKQFNTNKFLKFEVYVNDKVDINGTLPTACDPEFAGSFAHVPHSDNQGGILMPSATRFRAEVVFGLNDLKGKTLLLDNGSTVGAWDSMNVESLMHYTLKKNYTIYGWKLDRVPIELKKKFVNGGYTRELGYKLWLKGMLICCAHVGDDEFGYMFSQYFIAKQSQQLSFMSLAKKSGIMLSYDVNLRQELRRSADATCEGIMSIWDQANVNKAFPITNDGFSEHYFSFVFILPTDNFPKYGYLNNDDFFARLHRNSPTYRRGKRLREHNCEQGHCQKHKYPKSNVSNLANFVMVLIRYLLYLNNLKCCSGNILTLVLWNELATGFEMHIYMGLPKPLIIVVASCWVKKSSATSDIFTADVVAYILFIKRCQIYSFSCQFSDKVFGIVMRAEYSLTAPLNRSTQKLQSLSLRLRVKWQTCNGRSWFREDITLLQLWAPIMLTFSASLFLVQMLIPLFYPCSNYVIAATGIAGFINGWYYDDPHNTMPSPLAQQLARFVARPSRCRCEILSSFFWDNSQTRTWRSALFSKIGLLRGWKGMNMGAADDEPDAMPDVGCLSIKGCEGEIEGAYQAAVALKSEEELIREEKAMLLRPKQNKPTKPNRKLLF</sequence>
<comment type="caution">
    <text evidence="1">The sequence shown here is derived from an EMBL/GenBank/DDBJ whole genome shotgun (WGS) entry which is preliminary data.</text>
</comment>
<dbReference type="Proteomes" id="UP000245207">
    <property type="component" value="Unassembled WGS sequence"/>
</dbReference>
<dbReference type="GO" id="GO:0009505">
    <property type="term" value="C:plant-type cell wall"/>
    <property type="evidence" value="ECO:0007669"/>
    <property type="project" value="TreeGrafter"/>
</dbReference>
<protein>
    <submittedName>
        <fullName evidence="1">Glycoside hydrolase, family 79</fullName>
    </submittedName>
</protein>
<accession>A0A2U1P8B2</accession>
<dbReference type="AlphaFoldDB" id="A0A2U1P8B2"/>
<gene>
    <name evidence="1" type="ORF">CTI12_AA181990</name>
</gene>
<name>A0A2U1P8B2_ARTAN</name>
<dbReference type="GO" id="GO:0016020">
    <property type="term" value="C:membrane"/>
    <property type="evidence" value="ECO:0007669"/>
    <property type="project" value="InterPro"/>
</dbReference>
<proteinExistence type="predicted"/>
<evidence type="ECO:0000313" key="2">
    <source>
        <dbReference type="Proteomes" id="UP000245207"/>
    </source>
</evidence>
<keyword evidence="2" id="KW-1185">Reference proteome</keyword>
<dbReference type="GO" id="GO:0004566">
    <property type="term" value="F:beta-glucuronidase activity"/>
    <property type="evidence" value="ECO:0007669"/>
    <property type="project" value="TreeGrafter"/>
</dbReference>
<dbReference type="Pfam" id="PF03662">
    <property type="entry name" value="Glyco_hydro_79n"/>
    <property type="match status" value="1"/>
</dbReference>
<evidence type="ECO:0000313" key="1">
    <source>
        <dbReference type="EMBL" id="PWA81999.1"/>
    </source>
</evidence>